<dbReference type="Proteomes" id="UP001596203">
    <property type="component" value="Unassembled WGS sequence"/>
</dbReference>
<dbReference type="RefSeq" id="WP_377428693.1">
    <property type="nucleotide sequence ID" value="NZ_JBHSPR010000037.1"/>
</dbReference>
<evidence type="ECO:0000256" key="5">
    <source>
        <dbReference type="ARBA" id="ARBA00022989"/>
    </source>
</evidence>
<organism evidence="9 10">
    <name type="scientific">Plantactinospora solaniradicis</name>
    <dbReference type="NCBI Taxonomy" id="1723736"/>
    <lineage>
        <taxon>Bacteria</taxon>
        <taxon>Bacillati</taxon>
        <taxon>Actinomycetota</taxon>
        <taxon>Actinomycetes</taxon>
        <taxon>Micromonosporales</taxon>
        <taxon>Micromonosporaceae</taxon>
        <taxon>Plantactinospora</taxon>
    </lineage>
</organism>
<keyword evidence="2 7" id="KW-0813">Transport</keyword>
<keyword evidence="4 7" id="KW-0812">Transmembrane</keyword>
<evidence type="ECO:0000256" key="2">
    <source>
        <dbReference type="ARBA" id="ARBA00022448"/>
    </source>
</evidence>
<dbReference type="PANTHER" id="PTHR30193">
    <property type="entry name" value="ABC TRANSPORTER PERMEASE PROTEIN"/>
    <property type="match status" value="1"/>
</dbReference>
<gene>
    <name evidence="9" type="ORF">ACFP2T_32965</name>
</gene>
<comment type="similarity">
    <text evidence="7">Belongs to the binding-protein-dependent transport system permease family.</text>
</comment>
<dbReference type="InterPro" id="IPR051393">
    <property type="entry name" value="ABC_transporter_permease"/>
</dbReference>
<dbReference type="InterPro" id="IPR000515">
    <property type="entry name" value="MetI-like"/>
</dbReference>
<keyword evidence="6 7" id="KW-0472">Membrane</keyword>
<dbReference type="CDD" id="cd06261">
    <property type="entry name" value="TM_PBP2"/>
    <property type="match status" value="1"/>
</dbReference>
<evidence type="ECO:0000313" key="10">
    <source>
        <dbReference type="Proteomes" id="UP001596203"/>
    </source>
</evidence>
<comment type="subcellular location">
    <subcellularLocation>
        <location evidence="1 7">Cell membrane</location>
        <topology evidence="1 7">Multi-pass membrane protein</topology>
    </subcellularLocation>
</comment>
<feature type="transmembrane region" description="Helical" evidence="7">
    <location>
        <begin position="164"/>
        <end position="192"/>
    </location>
</feature>
<evidence type="ECO:0000259" key="8">
    <source>
        <dbReference type="PROSITE" id="PS50928"/>
    </source>
</evidence>
<feature type="transmembrane region" description="Helical" evidence="7">
    <location>
        <begin position="120"/>
        <end position="144"/>
    </location>
</feature>
<dbReference type="InterPro" id="IPR035906">
    <property type="entry name" value="MetI-like_sf"/>
</dbReference>
<keyword evidence="5 7" id="KW-1133">Transmembrane helix</keyword>
<protein>
    <submittedName>
        <fullName evidence="9">Carbohydrate ABC transporter permease</fullName>
    </submittedName>
</protein>
<dbReference type="Pfam" id="PF00528">
    <property type="entry name" value="BPD_transp_1"/>
    <property type="match status" value="1"/>
</dbReference>
<feature type="transmembrane region" description="Helical" evidence="7">
    <location>
        <begin position="234"/>
        <end position="254"/>
    </location>
</feature>
<evidence type="ECO:0000256" key="4">
    <source>
        <dbReference type="ARBA" id="ARBA00022692"/>
    </source>
</evidence>
<evidence type="ECO:0000256" key="3">
    <source>
        <dbReference type="ARBA" id="ARBA00022475"/>
    </source>
</evidence>
<dbReference type="Gene3D" id="1.10.3720.10">
    <property type="entry name" value="MetI-like"/>
    <property type="match status" value="1"/>
</dbReference>
<proteinExistence type="inferred from homology"/>
<dbReference type="SUPFAM" id="SSF161098">
    <property type="entry name" value="MetI-like"/>
    <property type="match status" value="1"/>
</dbReference>
<feature type="domain" description="ABC transmembrane type-1" evidence="8">
    <location>
        <begin position="76"/>
        <end position="301"/>
    </location>
</feature>
<keyword evidence="10" id="KW-1185">Reference proteome</keyword>
<feature type="transmembrane region" description="Helical" evidence="7">
    <location>
        <begin position="280"/>
        <end position="302"/>
    </location>
</feature>
<evidence type="ECO:0000313" key="9">
    <source>
        <dbReference type="EMBL" id="MFC6020970.1"/>
    </source>
</evidence>
<keyword evidence="3" id="KW-1003">Cell membrane</keyword>
<dbReference type="PANTHER" id="PTHR30193:SF41">
    <property type="entry name" value="DIACETYLCHITOBIOSE UPTAKE SYSTEM PERMEASE PROTEIN NGCF"/>
    <property type="match status" value="1"/>
</dbReference>
<feature type="transmembrane region" description="Helical" evidence="7">
    <location>
        <begin position="16"/>
        <end position="39"/>
    </location>
</feature>
<feature type="transmembrane region" description="Helical" evidence="7">
    <location>
        <begin position="80"/>
        <end position="99"/>
    </location>
</feature>
<evidence type="ECO:0000256" key="6">
    <source>
        <dbReference type="ARBA" id="ARBA00023136"/>
    </source>
</evidence>
<sequence length="312" mass="34720">MRRGKLTVLKARWRTYLFVIGFLFLPVALYSVFVIAPYAQAFQLAMTNWRGVGKPEWVGFDNFQRLFQDEAFWKAVQHHGILLLALPLITIAIALYFAFMLNVGGGSRSGQRVGVRGSGFYRVVFFFPQVLAVAIIAVLFQMVYRPNESGLINGVLMKLGLDPVFFLINPNLALWSIIGVLVWQAVGFYVVLFSAGMASIPTEIYEAAEMDGATRVTLFFRVTLPLLWDTLQVAWVYLGIAAFDCFAIVAVLSVDSGGPDGATTVLAVEIYRNAFTYSRFGYASAMGVALFFLTLTFAALTLRVSKRESIEY</sequence>
<dbReference type="EMBL" id="JBHSPR010000037">
    <property type="protein sequence ID" value="MFC6020970.1"/>
    <property type="molecule type" value="Genomic_DNA"/>
</dbReference>
<evidence type="ECO:0000256" key="7">
    <source>
        <dbReference type="RuleBase" id="RU363032"/>
    </source>
</evidence>
<dbReference type="PROSITE" id="PS50928">
    <property type="entry name" value="ABC_TM1"/>
    <property type="match status" value="1"/>
</dbReference>
<comment type="caution">
    <text evidence="9">The sequence shown here is derived from an EMBL/GenBank/DDBJ whole genome shotgun (WGS) entry which is preliminary data.</text>
</comment>
<evidence type="ECO:0000256" key="1">
    <source>
        <dbReference type="ARBA" id="ARBA00004651"/>
    </source>
</evidence>
<accession>A0ABW1KHH0</accession>
<name>A0ABW1KHH0_9ACTN</name>
<reference evidence="10" key="1">
    <citation type="journal article" date="2019" name="Int. J. Syst. Evol. Microbiol.">
        <title>The Global Catalogue of Microorganisms (GCM) 10K type strain sequencing project: providing services to taxonomists for standard genome sequencing and annotation.</title>
        <authorList>
            <consortium name="The Broad Institute Genomics Platform"/>
            <consortium name="The Broad Institute Genome Sequencing Center for Infectious Disease"/>
            <person name="Wu L."/>
            <person name="Ma J."/>
        </authorList>
    </citation>
    <scope>NUCLEOTIDE SEQUENCE [LARGE SCALE GENOMIC DNA]</scope>
    <source>
        <strain evidence="10">ZS-35-S2</strain>
    </source>
</reference>